<dbReference type="RefSeq" id="XP_044657389.1">
    <property type="nucleotide sequence ID" value="XM_044801454.1"/>
</dbReference>
<gene>
    <name evidence="2" type="ORF">CKM354_000615000</name>
</gene>
<evidence type="ECO:0000313" key="3">
    <source>
        <dbReference type="Proteomes" id="UP000825890"/>
    </source>
</evidence>
<keyword evidence="3" id="KW-1185">Reference proteome</keyword>
<sequence>MLFSTPTISLLLTTLFAPTLLASPISAPEAAAAAPCTSARKIEGIKQELRTIISHSFADAAKIPLAPLASRAFIVLPTELQTFFAVPLPVNVGFTADTVRAELVALGTILDADVPGGPDNGATFTVNQNGTVTVDFVQTNRIALPRVDVREIHSFNEQTCEITKILGYVRGNAI</sequence>
<dbReference type="EMBL" id="BOLY01000003">
    <property type="protein sequence ID" value="GIZ42902.1"/>
    <property type="molecule type" value="Genomic_DNA"/>
</dbReference>
<accession>A0A9P3FG79</accession>
<dbReference type="OrthoDB" id="3643441at2759"/>
<evidence type="ECO:0000256" key="1">
    <source>
        <dbReference type="SAM" id="SignalP"/>
    </source>
</evidence>
<comment type="caution">
    <text evidence="2">The sequence shown here is derived from an EMBL/GenBank/DDBJ whole genome shotgun (WGS) entry which is preliminary data.</text>
</comment>
<protein>
    <submittedName>
        <fullName evidence="2">Uncharacterized protein</fullName>
    </submittedName>
</protein>
<name>A0A9P3FG79_9PEZI</name>
<feature type="signal peptide" evidence="1">
    <location>
        <begin position="1"/>
        <end position="22"/>
    </location>
</feature>
<dbReference type="GeneID" id="68291725"/>
<feature type="chain" id="PRO_5040432922" evidence="1">
    <location>
        <begin position="23"/>
        <end position="174"/>
    </location>
</feature>
<organism evidence="2 3">
    <name type="scientific">Cercospora kikuchii</name>
    <dbReference type="NCBI Taxonomy" id="84275"/>
    <lineage>
        <taxon>Eukaryota</taxon>
        <taxon>Fungi</taxon>
        <taxon>Dikarya</taxon>
        <taxon>Ascomycota</taxon>
        <taxon>Pezizomycotina</taxon>
        <taxon>Dothideomycetes</taxon>
        <taxon>Dothideomycetidae</taxon>
        <taxon>Mycosphaerellales</taxon>
        <taxon>Mycosphaerellaceae</taxon>
        <taxon>Cercospora</taxon>
    </lineage>
</organism>
<reference evidence="2 3" key="1">
    <citation type="submission" date="2021-01" db="EMBL/GenBank/DDBJ databases">
        <title>Cercospora kikuchii MAFF 305040 whole genome shotgun sequence.</title>
        <authorList>
            <person name="Kashiwa T."/>
            <person name="Suzuki T."/>
        </authorList>
    </citation>
    <scope>NUCLEOTIDE SEQUENCE [LARGE SCALE GENOMIC DNA]</scope>
    <source>
        <strain evidence="2 3">MAFF 305040</strain>
    </source>
</reference>
<dbReference type="Proteomes" id="UP000825890">
    <property type="component" value="Unassembled WGS sequence"/>
</dbReference>
<proteinExistence type="predicted"/>
<dbReference type="AlphaFoldDB" id="A0A9P3FG79"/>
<evidence type="ECO:0000313" key="2">
    <source>
        <dbReference type="EMBL" id="GIZ42902.1"/>
    </source>
</evidence>
<keyword evidence="1" id="KW-0732">Signal</keyword>